<dbReference type="GO" id="GO:0015990">
    <property type="term" value="P:electron transport coupled proton transport"/>
    <property type="evidence" value="ECO:0007669"/>
    <property type="project" value="TreeGrafter"/>
</dbReference>
<evidence type="ECO:0000313" key="12">
    <source>
        <dbReference type="Proteomes" id="UP000465302"/>
    </source>
</evidence>
<dbReference type="PRINTS" id="PR01437">
    <property type="entry name" value="NUOXDRDTASE4"/>
</dbReference>
<dbReference type="InterPro" id="IPR001750">
    <property type="entry name" value="ND/Mrp_TM"/>
</dbReference>
<feature type="transmembrane region" description="Helical" evidence="7">
    <location>
        <begin position="75"/>
        <end position="101"/>
    </location>
</feature>
<evidence type="ECO:0000313" key="10">
    <source>
        <dbReference type="EMBL" id="PEG34903.1"/>
    </source>
</evidence>
<feature type="transmembrane region" description="Helical" evidence="7">
    <location>
        <begin position="6"/>
        <end position="25"/>
    </location>
</feature>
<feature type="transmembrane region" description="Helical" evidence="7">
    <location>
        <begin position="354"/>
        <end position="372"/>
    </location>
</feature>
<protein>
    <submittedName>
        <fullName evidence="10">NADH-quinone oxidoreductase subunit M</fullName>
    </submittedName>
</protein>
<gene>
    <name evidence="9" type="primary">nuoM_1</name>
    <name evidence="10" type="ORF">CQY20_23800</name>
    <name evidence="9" type="ORF">MAGR_19110</name>
</gene>
<evidence type="ECO:0000256" key="1">
    <source>
        <dbReference type="ARBA" id="ARBA00004127"/>
    </source>
</evidence>
<reference evidence="9 12" key="2">
    <citation type="journal article" date="2019" name="Emerg. Microbes Infect.">
        <title>Comprehensive subspecies identification of 175 nontuberculous mycobacteria species based on 7547 genomic profiles.</title>
        <authorList>
            <person name="Matsumoto Y."/>
            <person name="Kinjo T."/>
            <person name="Motooka D."/>
            <person name="Nabeya D."/>
            <person name="Jung N."/>
            <person name="Uechi K."/>
            <person name="Horii T."/>
            <person name="Iida T."/>
            <person name="Fujita J."/>
            <person name="Nakamura S."/>
        </authorList>
    </citation>
    <scope>NUCLEOTIDE SEQUENCE [LARGE SCALE GENOMIC DNA]</scope>
    <source>
        <strain evidence="9 12">JCM 6377</strain>
    </source>
</reference>
<feature type="transmembrane region" description="Helical" evidence="7">
    <location>
        <begin position="392"/>
        <end position="415"/>
    </location>
</feature>
<dbReference type="GO" id="GO:0016020">
    <property type="term" value="C:membrane"/>
    <property type="evidence" value="ECO:0007669"/>
    <property type="project" value="UniProtKB-SubCell"/>
</dbReference>
<comment type="caution">
    <text evidence="10">The sequence shown here is derived from an EMBL/GenBank/DDBJ whole genome shotgun (WGS) entry which is preliminary data.</text>
</comment>
<evidence type="ECO:0000313" key="11">
    <source>
        <dbReference type="Proteomes" id="UP000220914"/>
    </source>
</evidence>
<reference evidence="9" key="3">
    <citation type="submission" date="2020-02" db="EMBL/GenBank/DDBJ databases">
        <authorList>
            <person name="Matsumoto Y."/>
            <person name="Motooka D."/>
            <person name="Nakamura S."/>
        </authorList>
    </citation>
    <scope>NUCLEOTIDE SEQUENCE</scope>
    <source>
        <strain evidence="9">JCM 6377</strain>
    </source>
</reference>
<proteinExistence type="inferred from homology"/>
<accession>A0A2A7MTS9</accession>
<reference evidence="10 11" key="1">
    <citation type="submission" date="2017-10" db="EMBL/GenBank/DDBJ databases">
        <title>The new phylogeny of genus Mycobacterium.</title>
        <authorList>
            <person name="Tortoli E."/>
            <person name="Trovato A."/>
            <person name="Cirillo D.M."/>
        </authorList>
    </citation>
    <scope>NUCLEOTIDE SEQUENCE [LARGE SCALE GENOMIC DNA]</scope>
    <source>
        <strain evidence="10 11">CCUG37673</strain>
    </source>
</reference>
<name>A0A2A7MTS9_MYCAG</name>
<keyword evidence="3 6" id="KW-0812">Transmembrane</keyword>
<dbReference type="NCBIfam" id="TIGR01972">
    <property type="entry name" value="NDH_I_M"/>
    <property type="match status" value="1"/>
</dbReference>
<dbReference type="EMBL" id="PDCP01000054">
    <property type="protein sequence ID" value="PEG34903.1"/>
    <property type="molecule type" value="Genomic_DNA"/>
</dbReference>
<keyword evidence="11" id="KW-1185">Reference proteome</keyword>
<dbReference type="GO" id="GO:0048039">
    <property type="term" value="F:ubiquinone binding"/>
    <property type="evidence" value="ECO:0007669"/>
    <property type="project" value="TreeGrafter"/>
</dbReference>
<sequence>MVTSLPLLTILWAVPVVGAAVVMLLPASSRPLAKWFALLVSAIELVLAIVLVVGFDPSGPQYQFVEDHPWIPSFGTGYILGVDGIALALVVLTAVLVPLLIVAGWNDADAQEGLRGRSTHTYLALTLAVEGMVVMSLISLDVLLFYVFFEAMLIPMYFLIGGFGGENRSKAAVKFLLYNLFGGLIMLAAVIGLYVVTAQSDVFASGTFDFRAIVAAVNSGEFVVNPAIVNALFLGFMFAFAVKAPLWPFHRWLPDAAVEATPASAVLMMAIMDKAGTFGMLRYCLQLFPDASTLFRPVIITLAVIGIVYGAILAIGQTDVMRLIAYTSISHFGFIILGIFVMTTQGQSGSTLYMVNHGLSTAALFLVAGFLVSRRGTRLISAYGGVQKVAPVLAGTFLVAGLATLSLPGLAPFISEFLVLIGTFTRYPLLAVVASSALVLSAIYILWMYQRMMGGPVADGNDRLRDLLPRELVVVAPLIALLLVLGVYPKPALDVINPAVSHTLTTIEQPDPAPKLAEGPAR</sequence>
<evidence type="ECO:0000256" key="4">
    <source>
        <dbReference type="ARBA" id="ARBA00022989"/>
    </source>
</evidence>
<dbReference type="OrthoDB" id="9768329at2"/>
<evidence type="ECO:0000259" key="8">
    <source>
        <dbReference type="Pfam" id="PF00361"/>
    </source>
</evidence>
<comment type="subcellular location">
    <subcellularLocation>
        <location evidence="1">Endomembrane system</location>
        <topology evidence="1">Multi-pass membrane protein</topology>
    </subcellularLocation>
    <subcellularLocation>
        <location evidence="6">Membrane</location>
        <topology evidence="6">Multi-pass membrane protein</topology>
    </subcellularLocation>
</comment>
<comment type="similarity">
    <text evidence="2">Belongs to the complex I subunit 4 family.</text>
</comment>
<dbReference type="Pfam" id="PF00361">
    <property type="entry name" value="Proton_antipo_M"/>
    <property type="match status" value="1"/>
</dbReference>
<dbReference type="PANTHER" id="PTHR43507:SF1">
    <property type="entry name" value="NADH-UBIQUINONE OXIDOREDUCTASE CHAIN 4"/>
    <property type="match status" value="1"/>
</dbReference>
<organism evidence="10 11">
    <name type="scientific">Mycolicibacterium agri</name>
    <name type="common">Mycobacterium agri</name>
    <dbReference type="NCBI Taxonomy" id="36811"/>
    <lineage>
        <taxon>Bacteria</taxon>
        <taxon>Bacillati</taxon>
        <taxon>Actinomycetota</taxon>
        <taxon>Actinomycetes</taxon>
        <taxon>Mycobacteriales</taxon>
        <taxon>Mycobacteriaceae</taxon>
        <taxon>Mycolicibacterium</taxon>
    </lineage>
</organism>
<dbReference type="GO" id="GO:0003954">
    <property type="term" value="F:NADH dehydrogenase activity"/>
    <property type="evidence" value="ECO:0007669"/>
    <property type="project" value="TreeGrafter"/>
</dbReference>
<dbReference type="Proteomes" id="UP000220914">
    <property type="component" value="Unassembled WGS sequence"/>
</dbReference>
<feature type="transmembrane region" description="Helical" evidence="7">
    <location>
        <begin position="175"/>
        <end position="196"/>
    </location>
</feature>
<feature type="transmembrane region" description="Helical" evidence="7">
    <location>
        <begin position="32"/>
        <end position="55"/>
    </location>
</feature>
<feature type="domain" description="NADH:quinone oxidoreductase/Mrp antiporter transmembrane" evidence="8">
    <location>
        <begin position="139"/>
        <end position="438"/>
    </location>
</feature>
<dbReference type="InterPro" id="IPR003918">
    <property type="entry name" value="NADH_UbQ_OxRdtase"/>
</dbReference>
<dbReference type="InterPro" id="IPR010227">
    <property type="entry name" value="NADH_Q_OxRdtase_chainM/4"/>
</dbReference>
<dbReference type="AlphaFoldDB" id="A0A2A7MTS9"/>
<dbReference type="NCBIfam" id="NF004500">
    <property type="entry name" value="PRK05846.1-4"/>
    <property type="match status" value="1"/>
</dbReference>
<dbReference type="GO" id="GO:0042773">
    <property type="term" value="P:ATP synthesis coupled electron transport"/>
    <property type="evidence" value="ECO:0007669"/>
    <property type="project" value="InterPro"/>
</dbReference>
<feature type="transmembrane region" description="Helical" evidence="7">
    <location>
        <begin position="323"/>
        <end position="342"/>
    </location>
</feature>
<keyword evidence="4 7" id="KW-1133">Transmembrane helix</keyword>
<evidence type="ECO:0000256" key="3">
    <source>
        <dbReference type="ARBA" id="ARBA00022692"/>
    </source>
</evidence>
<dbReference type="Proteomes" id="UP000465302">
    <property type="component" value="Unassembled WGS sequence"/>
</dbReference>
<feature type="transmembrane region" description="Helical" evidence="7">
    <location>
        <begin position="266"/>
        <end position="288"/>
    </location>
</feature>
<evidence type="ECO:0000256" key="2">
    <source>
        <dbReference type="ARBA" id="ARBA00009025"/>
    </source>
</evidence>
<feature type="transmembrane region" description="Helical" evidence="7">
    <location>
        <begin position="144"/>
        <end position="163"/>
    </location>
</feature>
<feature type="transmembrane region" description="Helical" evidence="7">
    <location>
        <begin position="227"/>
        <end position="246"/>
    </location>
</feature>
<evidence type="ECO:0000313" key="9">
    <source>
        <dbReference type="EMBL" id="GFG50470.1"/>
    </source>
</evidence>
<feature type="transmembrane region" description="Helical" evidence="7">
    <location>
        <begin position="427"/>
        <end position="447"/>
    </location>
</feature>
<evidence type="ECO:0000256" key="7">
    <source>
        <dbReference type="SAM" id="Phobius"/>
    </source>
</evidence>
<feature type="transmembrane region" description="Helical" evidence="7">
    <location>
        <begin position="294"/>
        <end position="316"/>
    </location>
</feature>
<evidence type="ECO:0000256" key="6">
    <source>
        <dbReference type="RuleBase" id="RU000320"/>
    </source>
</evidence>
<dbReference type="EMBL" id="BLKS01000001">
    <property type="protein sequence ID" value="GFG50470.1"/>
    <property type="molecule type" value="Genomic_DNA"/>
</dbReference>
<dbReference type="RefSeq" id="WP_097942542.1">
    <property type="nucleotide sequence ID" value="NZ_BLKS01000001.1"/>
</dbReference>
<keyword evidence="5 7" id="KW-0472">Membrane</keyword>
<feature type="transmembrane region" description="Helical" evidence="7">
    <location>
        <begin position="467"/>
        <end position="488"/>
    </location>
</feature>
<evidence type="ECO:0000256" key="5">
    <source>
        <dbReference type="ARBA" id="ARBA00023136"/>
    </source>
</evidence>
<feature type="transmembrane region" description="Helical" evidence="7">
    <location>
        <begin position="122"/>
        <end position="138"/>
    </location>
</feature>
<dbReference type="PANTHER" id="PTHR43507">
    <property type="entry name" value="NADH-UBIQUINONE OXIDOREDUCTASE CHAIN 4"/>
    <property type="match status" value="1"/>
</dbReference>
<dbReference type="GO" id="GO:0008137">
    <property type="term" value="F:NADH dehydrogenase (ubiquinone) activity"/>
    <property type="evidence" value="ECO:0007669"/>
    <property type="project" value="InterPro"/>
</dbReference>
<dbReference type="GO" id="GO:0012505">
    <property type="term" value="C:endomembrane system"/>
    <property type="evidence" value="ECO:0007669"/>
    <property type="project" value="UniProtKB-SubCell"/>
</dbReference>